<feature type="region of interest" description="Disordered" evidence="1">
    <location>
        <begin position="1"/>
        <end position="42"/>
    </location>
</feature>
<reference evidence="2" key="1">
    <citation type="journal article" date="2023" name="Mol. Phylogenet. Evol.">
        <title>Genome-scale phylogeny and comparative genomics of the fungal order Sordariales.</title>
        <authorList>
            <person name="Hensen N."/>
            <person name="Bonometti L."/>
            <person name="Westerberg I."/>
            <person name="Brannstrom I.O."/>
            <person name="Guillou S."/>
            <person name="Cros-Aarteil S."/>
            <person name="Calhoun S."/>
            <person name="Haridas S."/>
            <person name="Kuo A."/>
            <person name="Mondo S."/>
            <person name="Pangilinan J."/>
            <person name="Riley R."/>
            <person name="LaButti K."/>
            <person name="Andreopoulos B."/>
            <person name="Lipzen A."/>
            <person name="Chen C."/>
            <person name="Yan M."/>
            <person name="Daum C."/>
            <person name="Ng V."/>
            <person name="Clum A."/>
            <person name="Steindorff A."/>
            <person name="Ohm R.A."/>
            <person name="Martin F."/>
            <person name="Silar P."/>
            <person name="Natvig D.O."/>
            <person name="Lalanne C."/>
            <person name="Gautier V."/>
            <person name="Ament-Velasquez S.L."/>
            <person name="Kruys A."/>
            <person name="Hutchinson M.I."/>
            <person name="Powell A.J."/>
            <person name="Barry K."/>
            <person name="Miller A.N."/>
            <person name="Grigoriev I.V."/>
            <person name="Debuchy R."/>
            <person name="Gladieux P."/>
            <person name="Hiltunen Thoren M."/>
            <person name="Johannesson H."/>
        </authorList>
    </citation>
    <scope>NUCLEOTIDE SEQUENCE</scope>
    <source>
        <strain evidence="2">CBS 626.80</strain>
    </source>
</reference>
<protein>
    <submittedName>
        <fullName evidence="2">Uncharacterized protein</fullName>
    </submittedName>
</protein>
<proteinExistence type="predicted"/>
<evidence type="ECO:0000313" key="3">
    <source>
        <dbReference type="Proteomes" id="UP001303222"/>
    </source>
</evidence>
<reference evidence="2" key="2">
    <citation type="submission" date="2023-06" db="EMBL/GenBank/DDBJ databases">
        <authorList>
            <consortium name="Lawrence Berkeley National Laboratory"/>
            <person name="Mondo S.J."/>
            <person name="Hensen N."/>
            <person name="Bonometti L."/>
            <person name="Westerberg I."/>
            <person name="Brannstrom I.O."/>
            <person name="Guillou S."/>
            <person name="Cros-Aarteil S."/>
            <person name="Calhoun S."/>
            <person name="Haridas S."/>
            <person name="Kuo A."/>
            <person name="Pangilinan J."/>
            <person name="Riley R."/>
            <person name="Labutti K."/>
            <person name="Andreopoulos B."/>
            <person name="Lipzen A."/>
            <person name="Chen C."/>
            <person name="Yanf M."/>
            <person name="Daum C."/>
            <person name="Ng V."/>
            <person name="Clum A."/>
            <person name="Steindorff A."/>
            <person name="Ohm R."/>
            <person name="Martin F."/>
            <person name="Silar P."/>
            <person name="Natvig D."/>
            <person name="Lalanne C."/>
            <person name="Gautier V."/>
            <person name="Ament-Velasquez S.L."/>
            <person name="Kruys A."/>
            <person name="Hutchinson M.I."/>
            <person name="Powell A.J."/>
            <person name="Barry K."/>
            <person name="Miller A.N."/>
            <person name="Grigoriev I.V."/>
            <person name="Debuchy R."/>
            <person name="Gladieux P."/>
            <person name="Thoren M.H."/>
            <person name="Johannesson H."/>
        </authorList>
    </citation>
    <scope>NUCLEOTIDE SEQUENCE</scope>
    <source>
        <strain evidence="2">CBS 626.80</strain>
    </source>
</reference>
<accession>A0AAN6NRU1</accession>
<keyword evidence="3" id="KW-1185">Reference proteome</keyword>
<dbReference type="EMBL" id="MU859163">
    <property type="protein sequence ID" value="KAK3950904.1"/>
    <property type="molecule type" value="Genomic_DNA"/>
</dbReference>
<dbReference type="Proteomes" id="UP001303222">
    <property type="component" value="Unassembled WGS sequence"/>
</dbReference>
<name>A0AAN6NRU1_9PEZI</name>
<organism evidence="2 3">
    <name type="scientific">Pseudoneurospora amorphoporcata</name>
    <dbReference type="NCBI Taxonomy" id="241081"/>
    <lineage>
        <taxon>Eukaryota</taxon>
        <taxon>Fungi</taxon>
        <taxon>Dikarya</taxon>
        <taxon>Ascomycota</taxon>
        <taxon>Pezizomycotina</taxon>
        <taxon>Sordariomycetes</taxon>
        <taxon>Sordariomycetidae</taxon>
        <taxon>Sordariales</taxon>
        <taxon>Sordariaceae</taxon>
        <taxon>Pseudoneurospora</taxon>
    </lineage>
</organism>
<gene>
    <name evidence="2" type="ORF">QBC32DRAFT_345385</name>
</gene>
<dbReference type="AlphaFoldDB" id="A0AAN6NRU1"/>
<sequence>MAGSEKKKGQQQGTKRDSKMELRTRPQPDSHQRPVERMSKSERVSAALDDYLHNWNPDGFDMRFMPRGMTSRLAVSK</sequence>
<evidence type="ECO:0000313" key="2">
    <source>
        <dbReference type="EMBL" id="KAK3950904.1"/>
    </source>
</evidence>
<comment type="caution">
    <text evidence="2">The sequence shown here is derived from an EMBL/GenBank/DDBJ whole genome shotgun (WGS) entry which is preliminary data.</text>
</comment>
<evidence type="ECO:0000256" key="1">
    <source>
        <dbReference type="SAM" id="MobiDB-lite"/>
    </source>
</evidence>